<keyword evidence="3" id="KW-1003">Cell membrane</keyword>
<dbReference type="Pfam" id="PF00528">
    <property type="entry name" value="BPD_transp_1"/>
    <property type="match status" value="1"/>
</dbReference>
<evidence type="ECO:0000256" key="4">
    <source>
        <dbReference type="ARBA" id="ARBA00022692"/>
    </source>
</evidence>
<organism evidence="12 13">
    <name type="scientific">Mycoplasma seminis</name>
    <dbReference type="NCBI Taxonomy" id="512749"/>
    <lineage>
        <taxon>Bacteria</taxon>
        <taxon>Bacillati</taxon>
        <taxon>Mycoplasmatota</taxon>
        <taxon>Mollicutes</taxon>
        <taxon>Mycoplasmataceae</taxon>
        <taxon>Mycoplasma</taxon>
    </lineage>
</organism>
<gene>
    <name evidence="12" type="ORF">Q8852_01660</name>
</gene>
<feature type="domain" description="ABC transmembrane type-1" evidence="11">
    <location>
        <begin position="245"/>
        <end position="430"/>
    </location>
</feature>
<dbReference type="CDD" id="cd06261">
    <property type="entry name" value="TM_PBP2"/>
    <property type="match status" value="1"/>
</dbReference>
<feature type="transmembrane region" description="Helical" evidence="10">
    <location>
        <begin position="308"/>
        <end position="328"/>
    </location>
</feature>
<evidence type="ECO:0000256" key="1">
    <source>
        <dbReference type="ARBA" id="ARBA00004651"/>
    </source>
</evidence>
<keyword evidence="2 10" id="KW-0813">Transport</keyword>
<evidence type="ECO:0000256" key="3">
    <source>
        <dbReference type="ARBA" id="ARBA00022475"/>
    </source>
</evidence>
<dbReference type="InterPro" id="IPR050366">
    <property type="entry name" value="BP-dependent_transpt_permease"/>
</dbReference>
<evidence type="ECO:0000256" key="10">
    <source>
        <dbReference type="RuleBase" id="RU363032"/>
    </source>
</evidence>
<feature type="transmembrane region" description="Helical" evidence="10">
    <location>
        <begin position="280"/>
        <end position="302"/>
    </location>
</feature>
<comment type="similarity">
    <text evidence="9">Belongs to the binding-protein-dependent transport system permease family. OppBC subfamily.</text>
</comment>
<dbReference type="InterPro" id="IPR035906">
    <property type="entry name" value="MetI-like_sf"/>
</dbReference>
<feature type="transmembrane region" description="Helical" evidence="10">
    <location>
        <begin position="50"/>
        <end position="73"/>
    </location>
</feature>
<dbReference type="InterPro" id="IPR000515">
    <property type="entry name" value="MetI-like"/>
</dbReference>
<dbReference type="Proteomes" id="UP001237011">
    <property type="component" value="Chromosome"/>
</dbReference>
<evidence type="ECO:0000313" key="12">
    <source>
        <dbReference type="EMBL" id="WLP85834.1"/>
    </source>
</evidence>
<protein>
    <submittedName>
        <fullName evidence="12">ABC transporter permease</fullName>
    </submittedName>
</protein>
<dbReference type="PROSITE" id="PS50928">
    <property type="entry name" value="ABC_TM1"/>
    <property type="match status" value="1"/>
</dbReference>
<evidence type="ECO:0000256" key="6">
    <source>
        <dbReference type="ARBA" id="ARBA00022927"/>
    </source>
</evidence>
<evidence type="ECO:0000256" key="9">
    <source>
        <dbReference type="ARBA" id="ARBA00024202"/>
    </source>
</evidence>
<evidence type="ECO:0000256" key="8">
    <source>
        <dbReference type="ARBA" id="ARBA00023136"/>
    </source>
</evidence>
<sequence>MNAREFEKKYNLSINNLRPAISQFAPKDESLLNNIAGKPKKLLVEIFKRFFTSWASVLALIVFITILIISIVVTSTAKYSSTKPLYNSVPIYYINAKTHEVLKLDSSTSNIKNLPPVFSPWYSSENIPDFASLTKKWASEYHGVLWQDFIFLGENNPNNAIRVINLNDTTQSVEVNAYTFFKVQNIAIALQKSQLPADASVEQVRSYINQIIALNPQFNITTYLGTNKDGIDIWTLSWVGTWQAIRLAIIVATIQTIIGVAIGAYLGFHVGSWIDTVIMRIIDIFVAPPTLIWLLIFASTFGTTDLTLGIALVFIGWVGSVGSTRMFIITVKDQEYITASKSVGASKARLIYKHALPAIIGKISTSYVAAIPSIIMSVSSLAFLGFFKSDQANLGAILSSAASQAGDNAFILALPATILLLISVSLHFVALGVHDALDPKVIKTR</sequence>
<keyword evidence="13" id="KW-1185">Reference proteome</keyword>
<keyword evidence="8 10" id="KW-0472">Membrane</keyword>
<comment type="subcellular location">
    <subcellularLocation>
        <location evidence="1 10">Cell membrane</location>
        <topology evidence="1 10">Multi-pass membrane protein</topology>
    </subcellularLocation>
</comment>
<feature type="transmembrane region" description="Helical" evidence="10">
    <location>
        <begin position="367"/>
        <end position="389"/>
    </location>
</feature>
<reference evidence="12" key="1">
    <citation type="submission" date="2023-08" db="EMBL/GenBank/DDBJ databases">
        <title>Complete genome sequence of Mycoplasma seminis 2200.</title>
        <authorList>
            <person name="Spergser J."/>
        </authorList>
    </citation>
    <scope>NUCLEOTIDE SEQUENCE [LARGE SCALE GENOMIC DNA]</scope>
    <source>
        <strain evidence="12">2200</strain>
    </source>
</reference>
<evidence type="ECO:0000259" key="11">
    <source>
        <dbReference type="PROSITE" id="PS50928"/>
    </source>
</evidence>
<keyword evidence="6" id="KW-0653">Protein transport</keyword>
<evidence type="ECO:0000313" key="13">
    <source>
        <dbReference type="Proteomes" id="UP001237011"/>
    </source>
</evidence>
<dbReference type="PANTHER" id="PTHR43386:SF24">
    <property type="entry name" value="OLIGOPEPTIDE TRANSPORT SYSTEM PERMEASE PROTEIN AMID"/>
    <property type="match status" value="1"/>
</dbReference>
<evidence type="ECO:0000256" key="2">
    <source>
        <dbReference type="ARBA" id="ARBA00022448"/>
    </source>
</evidence>
<keyword evidence="5" id="KW-0571">Peptide transport</keyword>
<evidence type="ECO:0000256" key="7">
    <source>
        <dbReference type="ARBA" id="ARBA00022989"/>
    </source>
</evidence>
<dbReference type="SUPFAM" id="SSF161098">
    <property type="entry name" value="MetI-like"/>
    <property type="match status" value="1"/>
</dbReference>
<dbReference type="RefSeq" id="WP_305938257.1">
    <property type="nucleotide sequence ID" value="NZ_CP132191.1"/>
</dbReference>
<feature type="transmembrane region" description="Helical" evidence="10">
    <location>
        <begin position="409"/>
        <end position="433"/>
    </location>
</feature>
<dbReference type="PANTHER" id="PTHR43386">
    <property type="entry name" value="OLIGOPEPTIDE TRANSPORT SYSTEM PERMEASE PROTEIN APPC"/>
    <property type="match status" value="1"/>
</dbReference>
<evidence type="ECO:0000256" key="5">
    <source>
        <dbReference type="ARBA" id="ARBA00022856"/>
    </source>
</evidence>
<accession>A0ABY9HB92</accession>
<name>A0ABY9HB92_9MOLU</name>
<feature type="transmembrane region" description="Helical" evidence="10">
    <location>
        <begin position="244"/>
        <end position="268"/>
    </location>
</feature>
<proteinExistence type="inferred from homology"/>
<dbReference type="EMBL" id="CP132191">
    <property type="protein sequence ID" value="WLP85834.1"/>
    <property type="molecule type" value="Genomic_DNA"/>
</dbReference>
<keyword evidence="7 10" id="KW-1133">Transmembrane helix</keyword>
<dbReference type="Gene3D" id="1.10.3720.10">
    <property type="entry name" value="MetI-like"/>
    <property type="match status" value="1"/>
</dbReference>
<keyword evidence="4 10" id="KW-0812">Transmembrane</keyword>